<dbReference type="PANTHER" id="PTHR45588:SF1">
    <property type="entry name" value="WW DOMAIN-CONTAINING PROTEIN"/>
    <property type="match status" value="1"/>
</dbReference>
<protein>
    <recommendedName>
        <fullName evidence="2">MalT-like TPR region domain-containing protein</fullName>
    </recommendedName>
</protein>
<evidence type="ECO:0008006" key="2">
    <source>
        <dbReference type="Google" id="ProtNLM"/>
    </source>
</evidence>
<dbReference type="AlphaFoldDB" id="A0A381T6Y8"/>
<dbReference type="SUPFAM" id="SSF48452">
    <property type="entry name" value="TPR-like"/>
    <property type="match status" value="1"/>
</dbReference>
<dbReference type="PROSITE" id="PS50005">
    <property type="entry name" value="TPR"/>
    <property type="match status" value="2"/>
</dbReference>
<dbReference type="InterPro" id="IPR019734">
    <property type="entry name" value="TPR_rpt"/>
</dbReference>
<name>A0A381T6Y8_9ZZZZ</name>
<reference evidence="1" key="1">
    <citation type="submission" date="2018-05" db="EMBL/GenBank/DDBJ databases">
        <authorList>
            <person name="Lanie J.A."/>
            <person name="Ng W.-L."/>
            <person name="Kazmierczak K.M."/>
            <person name="Andrzejewski T.M."/>
            <person name="Davidsen T.M."/>
            <person name="Wayne K.J."/>
            <person name="Tettelin H."/>
            <person name="Glass J.I."/>
            <person name="Rusch D."/>
            <person name="Podicherti R."/>
            <person name="Tsui H.-C.T."/>
            <person name="Winkler M.E."/>
        </authorList>
    </citation>
    <scope>NUCLEOTIDE SEQUENCE</scope>
</reference>
<dbReference type="SMART" id="SM00028">
    <property type="entry name" value="TPR"/>
    <property type="match status" value="3"/>
</dbReference>
<sequence length="574" mass="65085">MKKILITIITILCFSGCSTTQQVFKSASDLAGSGMNRLANIIPKRDKQVVTETVEISEPEFQKPIDFIPEALGNYEWKITTDNKNAQEYFKQGMQLRYAYNVNEAARSMAEARRIDPNCAMCYWGEAFALGSFLNQPMTAEKNTYARKAITRASILAKNNANQMERDLIEASLVRYPRNWTDEMARDKQKRRPTYQAFADSMEKVYEKYPNNNDIATVYAVALFMLEERRGYRDINNPDLIRLHNVLTKVLDDDISHPGACHLYIHATESSQRPDLALNCADVLSDAVPVASHIQHMPSHTFNRTGHWAKAVVSGQKAQQSDLQALKNKGFSYGDTHNLHMLLYAASYDGQSAAATQAGKDYRKLTDNYENKDFPVQYAPYEILTLIRFGRFDEVLQKTNKPKNDFASALWDFAKGYASLKTGDKKTAADMHKQVLESADRLDGTFRGDSHQTLLNTVAYILEGEMHIAEGDLNSAIRSFEEAVKFENALAYSEPEPLPFSARHWLGAALYSNGQYQEAEQVYKDELQHHPHNGWSLYGLQQSLAAQGLNDEDINQDLKESWARSNLWITSSRF</sequence>
<gene>
    <name evidence="1" type="ORF">METZ01_LOCUS64155</name>
</gene>
<evidence type="ECO:0000313" key="1">
    <source>
        <dbReference type="EMBL" id="SVA11301.1"/>
    </source>
</evidence>
<dbReference type="EMBL" id="UINC01004039">
    <property type="protein sequence ID" value="SVA11301.1"/>
    <property type="molecule type" value="Genomic_DNA"/>
</dbReference>
<dbReference type="InterPro" id="IPR011990">
    <property type="entry name" value="TPR-like_helical_dom_sf"/>
</dbReference>
<accession>A0A381T6Y8</accession>
<proteinExistence type="predicted"/>
<dbReference type="Gene3D" id="1.25.40.10">
    <property type="entry name" value="Tetratricopeptide repeat domain"/>
    <property type="match status" value="2"/>
</dbReference>
<dbReference type="PANTHER" id="PTHR45588">
    <property type="entry name" value="TPR DOMAIN-CONTAINING PROTEIN"/>
    <property type="match status" value="1"/>
</dbReference>
<organism evidence="1">
    <name type="scientific">marine metagenome</name>
    <dbReference type="NCBI Taxonomy" id="408172"/>
    <lineage>
        <taxon>unclassified sequences</taxon>
        <taxon>metagenomes</taxon>
        <taxon>ecological metagenomes</taxon>
    </lineage>
</organism>